<name>A0A933VWX7_RHOPL</name>
<dbReference type="Proteomes" id="UP000782519">
    <property type="component" value="Unassembled WGS sequence"/>
</dbReference>
<gene>
    <name evidence="1" type="ORF">HZA66_18755</name>
</gene>
<proteinExistence type="predicted"/>
<dbReference type="AlphaFoldDB" id="A0A933VWX7"/>
<sequence>MLFILDRAGERAGRDAPDDAIKVIKAEMRVQAIDFWIRNPDYLAFELLDQYEQSGKSDDALLEQAEQVMEGDEPELRRLGMLRYLFGAYEALDDAMATLSLSGLALLRRDYREGGIAKTFFYLTETGQSTANQLAANDALRWYAERADLVARVAGKRNGSTLKNRQYKIAEYNNARHGRIIQPIHREVRARLAKVRDRS</sequence>
<accession>A0A933VWX7</accession>
<organism evidence="1 2">
    <name type="scientific">Rhodopseudomonas palustris</name>
    <dbReference type="NCBI Taxonomy" id="1076"/>
    <lineage>
        <taxon>Bacteria</taxon>
        <taxon>Pseudomonadati</taxon>
        <taxon>Pseudomonadota</taxon>
        <taxon>Alphaproteobacteria</taxon>
        <taxon>Hyphomicrobiales</taxon>
        <taxon>Nitrobacteraceae</taxon>
        <taxon>Rhodopseudomonas</taxon>
    </lineage>
</organism>
<protein>
    <submittedName>
        <fullName evidence="1">Uncharacterized protein</fullName>
    </submittedName>
</protein>
<comment type="caution">
    <text evidence="1">The sequence shown here is derived from an EMBL/GenBank/DDBJ whole genome shotgun (WGS) entry which is preliminary data.</text>
</comment>
<evidence type="ECO:0000313" key="1">
    <source>
        <dbReference type="EMBL" id="MBI5131482.1"/>
    </source>
</evidence>
<reference evidence="1" key="1">
    <citation type="submission" date="2020-07" db="EMBL/GenBank/DDBJ databases">
        <title>Huge and variable diversity of episymbiotic CPR bacteria and DPANN archaea in groundwater ecosystems.</title>
        <authorList>
            <person name="He C.Y."/>
            <person name="Keren R."/>
            <person name="Whittaker M."/>
            <person name="Farag I.F."/>
            <person name="Doudna J."/>
            <person name="Cate J.H.D."/>
            <person name="Banfield J.F."/>
        </authorList>
    </citation>
    <scope>NUCLEOTIDE SEQUENCE</scope>
    <source>
        <strain evidence="1">NC_groundwater_1818_Pr3_B-0.1um_66_35</strain>
    </source>
</reference>
<evidence type="ECO:0000313" key="2">
    <source>
        <dbReference type="Proteomes" id="UP000782519"/>
    </source>
</evidence>
<dbReference type="EMBL" id="JACRJB010000053">
    <property type="protein sequence ID" value="MBI5131482.1"/>
    <property type="molecule type" value="Genomic_DNA"/>
</dbReference>